<organism evidence="2 3">
    <name type="scientific">Lactuca virosa</name>
    <dbReference type="NCBI Taxonomy" id="75947"/>
    <lineage>
        <taxon>Eukaryota</taxon>
        <taxon>Viridiplantae</taxon>
        <taxon>Streptophyta</taxon>
        <taxon>Embryophyta</taxon>
        <taxon>Tracheophyta</taxon>
        <taxon>Spermatophyta</taxon>
        <taxon>Magnoliopsida</taxon>
        <taxon>eudicotyledons</taxon>
        <taxon>Gunneridae</taxon>
        <taxon>Pentapetalae</taxon>
        <taxon>asterids</taxon>
        <taxon>campanulids</taxon>
        <taxon>Asterales</taxon>
        <taxon>Asteraceae</taxon>
        <taxon>Cichorioideae</taxon>
        <taxon>Cichorieae</taxon>
        <taxon>Lactucinae</taxon>
        <taxon>Lactuca</taxon>
    </lineage>
</organism>
<gene>
    <name evidence="2" type="ORF">LVIROSA_LOCUS39241</name>
</gene>
<dbReference type="Proteomes" id="UP001157418">
    <property type="component" value="Unassembled WGS sequence"/>
</dbReference>
<feature type="compositionally biased region" description="Pro residues" evidence="1">
    <location>
        <begin position="41"/>
        <end position="54"/>
    </location>
</feature>
<keyword evidence="3" id="KW-1185">Reference proteome</keyword>
<protein>
    <submittedName>
        <fullName evidence="2">Uncharacterized protein</fullName>
    </submittedName>
</protein>
<reference evidence="2 3" key="1">
    <citation type="submission" date="2022-01" db="EMBL/GenBank/DDBJ databases">
        <authorList>
            <person name="Xiong W."/>
            <person name="Schranz E."/>
        </authorList>
    </citation>
    <scope>NUCLEOTIDE SEQUENCE [LARGE SCALE GENOMIC DNA]</scope>
</reference>
<accession>A0AAU9PWL7</accession>
<dbReference type="EMBL" id="CAKMRJ010005745">
    <property type="protein sequence ID" value="CAH1454041.1"/>
    <property type="molecule type" value="Genomic_DNA"/>
</dbReference>
<evidence type="ECO:0000313" key="3">
    <source>
        <dbReference type="Proteomes" id="UP001157418"/>
    </source>
</evidence>
<evidence type="ECO:0000256" key="1">
    <source>
        <dbReference type="SAM" id="MobiDB-lite"/>
    </source>
</evidence>
<proteinExistence type="predicted"/>
<dbReference type="AlphaFoldDB" id="A0AAU9PWL7"/>
<name>A0AAU9PWL7_9ASTR</name>
<feature type="region of interest" description="Disordered" evidence="1">
    <location>
        <begin position="37"/>
        <end position="61"/>
    </location>
</feature>
<sequence>MFHLPPPRHCRFIPPTYHYRSPALSLHPPSLNHHHISIRRFPPPPPSSLPPLPPSSSLTIPATNRHRTGNVLIIWQMILYSTLHASVRRSRSNSCVIYTRNPG</sequence>
<evidence type="ECO:0000313" key="2">
    <source>
        <dbReference type="EMBL" id="CAH1454041.1"/>
    </source>
</evidence>
<comment type="caution">
    <text evidence="2">The sequence shown here is derived from an EMBL/GenBank/DDBJ whole genome shotgun (WGS) entry which is preliminary data.</text>
</comment>